<dbReference type="InterPro" id="IPR013210">
    <property type="entry name" value="LRR_N_plant-typ"/>
</dbReference>
<name>V4L7X3_EUTSA</name>
<evidence type="ECO:0000259" key="12">
    <source>
        <dbReference type="Pfam" id="PF08263"/>
    </source>
</evidence>
<evidence type="ECO:0000313" key="14">
    <source>
        <dbReference type="Proteomes" id="UP000030689"/>
    </source>
</evidence>
<evidence type="ECO:0000256" key="10">
    <source>
        <dbReference type="ARBA" id="ARBA00023170"/>
    </source>
</evidence>
<dbReference type="Gene3D" id="3.80.10.10">
    <property type="entry name" value="Ribonuclease Inhibitor"/>
    <property type="match status" value="2"/>
</dbReference>
<dbReference type="InterPro" id="IPR032675">
    <property type="entry name" value="LRR_dom_sf"/>
</dbReference>
<dbReference type="EMBL" id="KI517426">
    <property type="protein sequence ID" value="ESQ46465.1"/>
    <property type="molecule type" value="Genomic_DNA"/>
</dbReference>
<dbReference type="InterPro" id="IPR001611">
    <property type="entry name" value="Leu-rich_rpt"/>
</dbReference>
<evidence type="ECO:0000256" key="8">
    <source>
        <dbReference type="ARBA" id="ARBA00022989"/>
    </source>
</evidence>
<comment type="subcellular location">
    <subcellularLocation>
        <location evidence="1">Cell membrane</location>
        <topology evidence="1">Single-pass type I membrane protein</topology>
    </subcellularLocation>
</comment>
<keyword evidence="6" id="KW-0732">Signal</keyword>
<dbReference type="PROSITE" id="PS51450">
    <property type="entry name" value="LRR"/>
    <property type="match status" value="1"/>
</dbReference>
<keyword evidence="9" id="KW-0472">Membrane</keyword>
<keyword evidence="3" id="KW-1003">Cell membrane</keyword>
<evidence type="ECO:0000256" key="9">
    <source>
        <dbReference type="ARBA" id="ARBA00023136"/>
    </source>
</evidence>
<evidence type="ECO:0000256" key="5">
    <source>
        <dbReference type="ARBA" id="ARBA00022692"/>
    </source>
</evidence>
<evidence type="ECO:0000256" key="7">
    <source>
        <dbReference type="ARBA" id="ARBA00022737"/>
    </source>
</evidence>
<reference evidence="13 14" key="1">
    <citation type="journal article" date="2013" name="Front. Plant Sci.">
        <title>The Reference Genome of the Halophytic Plant Eutrema salsugineum.</title>
        <authorList>
            <person name="Yang R."/>
            <person name="Jarvis D.E."/>
            <person name="Chen H."/>
            <person name="Beilstein M.A."/>
            <person name="Grimwood J."/>
            <person name="Jenkins J."/>
            <person name="Shu S."/>
            <person name="Prochnik S."/>
            <person name="Xin M."/>
            <person name="Ma C."/>
            <person name="Schmutz J."/>
            <person name="Wing R.A."/>
            <person name="Mitchell-Olds T."/>
            <person name="Schumaker K.S."/>
            <person name="Wang X."/>
        </authorList>
    </citation>
    <scope>NUCLEOTIDE SEQUENCE [LARGE SCALE GENOMIC DNA]</scope>
</reference>
<dbReference type="PANTHER" id="PTHR48062:SF52">
    <property type="entry name" value="RECEPTOR-LIKE PROTEIN 8-RELATED"/>
    <property type="match status" value="1"/>
</dbReference>
<proteinExistence type="inferred from homology"/>
<dbReference type="AlphaFoldDB" id="V4L7X3"/>
<keyword evidence="7" id="KW-0677">Repeat</keyword>
<dbReference type="Proteomes" id="UP000030689">
    <property type="component" value="Unassembled WGS sequence"/>
</dbReference>
<keyword evidence="5" id="KW-0812">Transmembrane</keyword>
<dbReference type="SUPFAM" id="SSF52058">
    <property type="entry name" value="L domain-like"/>
    <property type="match status" value="1"/>
</dbReference>
<keyword evidence="11" id="KW-0325">Glycoprotein</keyword>
<accession>V4L7X3</accession>
<feature type="domain" description="Leucine-rich repeat-containing N-terminal plant-type" evidence="12">
    <location>
        <begin position="15"/>
        <end position="54"/>
    </location>
</feature>
<dbReference type="KEGG" id="eus:EUTSA_v10000451mg"/>
<sequence length="357" mass="40079">MGNITVGGCKSCTEKERKALLDLKKYLTSKSQDSDYVLPTWNNDTQSDCCRWEGRRALCAIIQVGGRSLGFMTLKENSLLNLSLLHPFEEVRSYKSLRKLRKLEILNLSYNSLNSSIIPFLNAATSLTTLSLQYSFMVSGTFPFEGLTNLRKLKALDLSDNGFSSIMELQVVCEMKNLQELDVSGNRFVGHIPLCLGSLNKLKVLDFSSNQLSGNLPSNFNNLESLEYLSLLDNNFTGLFSLDPLANLTKLKVFKLSSTSDMVQVKTKSNWQPKFQLSVVVLGDCSLEEIPFLSPVPEELARLVDLPNKRLSADIPSWLLVNNSELEVLHLQNNAFTTFQMPTIVHNLQFLDFIGPY</sequence>
<evidence type="ECO:0000313" key="13">
    <source>
        <dbReference type="EMBL" id="ESQ46465.1"/>
    </source>
</evidence>
<keyword evidence="14" id="KW-1185">Reference proteome</keyword>
<dbReference type="eggNOG" id="KOG0619">
    <property type="taxonomic scope" value="Eukaryota"/>
</dbReference>
<evidence type="ECO:0000256" key="6">
    <source>
        <dbReference type="ARBA" id="ARBA00022729"/>
    </source>
</evidence>
<dbReference type="InterPro" id="IPR051502">
    <property type="entry name" value="RLP_Defense_Trigger"/>
</dbReference>
<dbReference type="FunFam" id="3.80.10.10:FF:000041">
    <property type="entry name" value="LRR receptor-like serine/threonine-protein kinase ERECTA"/>
    <property type="match status" value="1"/>
</dbReference>
<evidence type="ECO:0000256" key="1">
    <source>
        <dbReference type="ARBA" id="ARBA00004251"/>
    </source>
</evidence>
<evidence type="ECO:0000256" key="4">
    <source>
        <dbReference type="ARBA" id="ARBA00022614"/>
    </source>
</evidence>
<evidence type="ECO:0000256" key="11">
    <source>
        <dbReference type="ARBA" id="ARBA00023180"/>
    </source>
</evidence>
<dbReference type="PANTHER" id="PTHR48062">
    <property type="entry name" value="RECEPTOR-LIKE PROTEIN 14"/>
    <property type="match status" value="1"/>
</dbReference>
<dbReference type="Pfam" id="PF13516">
    <property type="entry name" value="LRR_6"/>
    <property type="match status" value="1"/>
</dbReference>
<dbReference type="Pfam" id="PF00560">
    <property type="entry name" value="LRR_1"/>
    <property type="match status" value="3"/>
</dbReference>
<dbReference type="GO" id="GO:0005886">
    <property type="term" value="C:plasma membrane"/>
    <property type="evidence" value="ECO:0007669"/>
    <property type="project" value="UniProtKB-SubCell"/>
</dbReference>
<keyword evidence="8" id="KW-1133">Transmembrane helix</keyword>
<dbReference type="Pfam" id="PF08263">
    <property type="entry name" value="LRRNT_2"/>
    <property type="match status" value="1"/>
</dbReference>
<evidence type="ECO:0000256" key="3">
    <source>
        <dbReference type="ARBA" id="ARBA00022475"/>
    </source>
</evidence>
<dbReference type="STRING" id="72664.V4L7X3"/>
<evidence type="ECO:0000256" key="2">
    <source>
        <dbReference type="ARBA" id="ARBA00009592"/>
    </source>
</evidence>
<comment type="similarity">
    <text evidence="2">Belongs to the RLP family.</text>
</comment>
<keyword evidence="4" id="KW-0433">Leucine-rich repeat</keyword>
<protein>
    <recommendedName>
        <fullName evidence="12">Leucine-rich repeat-containing N-terminal plant-type domain-containing protein</fullName>
    </recommendedName>
</protein>
<gene>
    <name evidence="13" type="ORF">EUTSA_v10000451mg</name>
</gene>
<dbReference type="OMA" id="CEMEELH"/>
<organism evidence="13 14">
    <name type="scientific">Eutrema salsugineum</name>
    <name type="common">Saltwater cress</name>
    <name type="synonym">Sisymbrium salsugineum</name>
    <dbReference type="NCBI Taxonomy" id="72664"/>
    <lineage>
        <taxon>Eukaryota</taxon>
        <taxon>Viridiplantae</taxon>
        <taxon>Streptophyta</taxon>
        <taxon>Embryophyta</taxon>
        <taxon>Tracheophyta</taxon>
        <taxon>Spermatophyta</taxon>
        <taxon>Magnoliopsida</taxon>
        <taxon>eudicotyledons</taxon>
        <taxon>Gunneridae</taxon>
        <taxon>Pentapetalae</taxon>
        <taxon>rosids</taxon>
        <taxon>malvids</taxon>
        <taxon>Brassicales</taxon>
        <taxon>Brassicaceae</taxon>
        <taxon>Eutremeae</taxon>
        <taxon>Eutrema</taxon>
    </lineage>
</organism>
<dbReference type="Gramene" id="ESQ46465">
    <property type="protein sequence ID" value="ESQ46465"/>
    <property type="gene ID" value="EUTSA_v10000451mg"/>
</dbReference>
<keyword evidence="10" id="KW-0675">Receptor</keyword>